<dbReference type="InterPro" id="IPR006321">
    <property type="entry name" value="PilT/PilU"/>
</dbReference>
<gene>
    <name evidence="3" type="ORF">ACFL27_16665</name>
</gene>
<dbReference type="Gene3D" id="3.40.50.300">
    <property type="entry name" value="P-loop containing nucleotide triphosphate hydrolases"/>
    <property type="match status" value="1"/>
</dbReference>
<feature type="domain" description="Bacterial type II secretion system protein E" evidence="2">
    <location>
        <begin position="118"/>
        <end position="304"/>
    </location>
</feature>
<name>A0ABV6Z051_UNCC1</name>
<dbReference type="InterPro" id="IPR050921">
    <property type="entry name" value="T4SS_GSP_E_ATPase"/>
</dbReference>
<dbReference type="SUPFAM" id="SSF52540">
    <property type="entry name" value="P-loop containing nucleoside triphosphate hydrolases"/>
    <property type="match status" value="1"/>
</dbReference>
<proteinExistence type="inferred from homology"/>
<comment type="similarity">
    <text evidence="1">Belongs to the GSP E family.</text>
</comment>
<dbReference type="Gene3D" id="3.30.450.90">
    <property type="match status" value="1"/>
</dbReference>
<evidence type="ECO:0000313" key="4">
    <source>
        <dbReference type="Proteomes" id="UP001594351"/>
    </source>
</evidence>
<evidence type="ECO:0000313" key="3">
    <source>
        <dbReference type="EMBL" id="MFC1851825.1"/>
    </source>
</evidence>
<dbReference type="EMBL" id="JBHPBY010000229">
    <property type="protein sequence ID" value="MFC1851825.1"/>
    <property type="molecule type" value="Genomic_DNA"/>
</dbReference>
<sequence>MQEDFGLPRLLKTMVGLKGTELHLITGSQPRFRVGEKLIPGDFAVMNADKTKELVLSVMTEQQKEKYEQDKLVHFSFGVKGLARFHAYAYYQRGAASMAIKVIPFKIFPLDDLEIPAKVQALATRSSGLIFISGPAGSGKTTTLAGFVDKINEDHEKLIMTVEDPIAYLHQHKKGLISQQEIYSDIESYPVALRAAWKQYPDVIVVGSVDDYETANELLRLAEAGFLCFAQLNVNSSVEVMNRILDLFPTSELSRVRTRLSLVLQGILCQKLVPGLDGKRKLALEVFLPTTAAHTLMRHNKISEIYYLMQAGQNIGSVTMNQSLHSLISQNHISEKEGLKASNDPLELMQMLEKI</sequence>
<comment type="caution">
    <text evidence="3">The sequence shown here is derived from an EMBL/GenBank/DDBJ whole genome shotgun (WGS) entry which is preliminary data.</text>
</comment>
<dbReference type="PANTHER" id="PTHR30486">
    <property type="entry name" value="TWITCHING MOTILITY PROTEIN PILT"/>
    <property type="match status" value="1"/>
</dbReference>
<dbReference type="Proteomes" id="UP001594351">
    <property type="component" value="Unassembled WGS sequence"/>
</dbReference>
<organism evidence="3 4">
    <name type="scientific">candidate division CSSED10-310 bacterium</name>
    <dbReference type="NCBI Taxonomy" id="2855610"/>
    <lineage>
        <taxon>Bacteria</taxon>
        <taxon>Bacteria division CSSED10-310</taxon>
    </lineage>
</organism>
<dbReference type="PANTHER" id="PTHR30486:SF16">
    <property type="entry name" value="TWITCHING MOTILITY PROTEIN PILT"/>
    <property type="match status" value="1"/>
</dbReference>
<dbReference type="InterPro" id="IPR027417">
    <property type="entry name" value="P-loop_NTPase"/>
</dbReference>
<evidence type="ECO:0000256" key="1">
    <source>
        <dbReference type="ARBA" id="ARBA00006611"/>
    </source>
</evidence>
<dbReference type="InterPro" id="IPR001482">
    <property type="entry name" value="T2SS/T4SS_dom"/>
</dbReference>
<dbReference type="Pfam" id="PF00437">
    <property type="entry name" value="T2SSE"/>
    <property type="match status" value="1"/>
</dbReference>
<reference evidence="3 4" key="1">
    <citation type="submission" date="2024-09" db="EMBL/GenBank/DDBJ databases">
        <title>Laminarin stimulates single cell rates of sulfate reduction while oxygen inhibits transcriptomic activity in coastal marine sediment.</title>
        <authorList>
            <person name="Lindsay M."/>
            <person name="Orcutt B."/>
            <person name="Emerson D."/>
            <person name="Stepanauskas R."/>
            <person name="D'Angelo T."/>
        </authorList>
    </citation>
    <scope>NUCLEOTIDE SEQUENCE [LARGE SCALE GENOMIC DNA]</scope>
    <source>
        <strain evidence="3">SAG AM-311-K15</strain>
    </source>
</reference>
<protein>
    <submittedName>
        <fullName evidence="3">Type IV pilus twitching motility protein PilT</fullName>
    </submittedName>
</protein>
<keyword evidence="4" id="KW-1185">Reference proteome</keyword>
<accession>A0ABV6Z051</accession>
<evidence type="ECO:0000259" key="2">
    <source>
        <dbReference type="Pfam" id="PF00437"/>
    </source>
</evidence>
<dbReference type="NCBIfam" id="TIGR01420">
    <property type="entry name" value="pilT_fam"/>
    <property type="match status" value="1"/>
</dbReference>